<dbReference type="AlphaFoldDB" id="A0A0F9NFK6"/>
<name>A0A0F9NFK6_9ZZZZ</name>
<gene>
    <name evidence="9" type="ORF">LCGC14_1268220</name>
</gene>
<evidence type="ECO:0000256" key="6">
    <source>
        <dbReference type="ARBA" id="ARBA00039017"/>
    </source>
</evidence>
<dbReference type="GO" id="GO:0046872">
    <property type="term" value="F:metal ion binding"/>
    <property type="evidence" value="ECO:0007669"/>
    <property type="project" value="UniProtKB-KW"/>
</dbReference>
<dbReference type="GO" id="GO:0008936">
    <property type="term" value="F:nicotinamidase activity"/>
    <property type="evidence" value="ECO:0007669"/>
    <property type="project" value="UniProtKB-EC"/>
</dbReference>
<dbReference type="CDD" id="cd01011">
    <property type="entry name" value="nicotinamidase"/>
    <property type="match status" value="1"/>
</dbReference>
<dbReference type="EC" id="3.5.1.19" evidence="6"/>
<keyword evidence="2" id="KW-0662">Pyridine nucleotide biosynthesis</keyword>
<dbReference type="InterPro" id="IPR036380">
    <property type="entry name" value="Isochorismatase-like_sf"/>
</dbReference>
<dbReference type="SUPFAM" id="SSF52499">
    <property type="entry name" value="Isochorismatase-like hydrolases"/>
    <property type="match status" value="1"/>
</dbReference>
<dbReference type="GO" id="GO:0019363">
    <property type="term" value="P:pyridine nucleotide biosynthetic process"/>
    <property type="evidence" value="ECO:0007669"/>
    <property type="project" value="UniProtKB-KW"/>
</dbReference>
<proteinExistence type="inferred from homology"/>
<dbReference type="PANTHER" id="PTHR11080:SF2">
    <property type="entry name" value="LD05707P"/>
    <property type="match status" value="1"/>
</dbReference>
<evidence type="ECO:0000256" key="2">
    <source>
        <dbReference type="ARBA" id="ARBA00022642"/>
    </source>
</evidence>
<comment type="caution">
    <text evidence="9">The sequence shown here is derived from an EMBL/GenBank/DDBJ whole genome shotgun (WGS) entry which is preliminary data.</text>
</comment>
<dbReference type="NCBIfam" id="NF008623">
    <property type="entry name" value="PRK11609.1"/>
    <property type="match status" value="1"/>
</dbReference>
<dbReference type="PANTHER" id="PTHR11080">
    <property type="entry name" value="PYRAZINAMIDASE/NICOTINAMIDASE"/>
    <property type="match status" value="1"/>
</dbReference>
<sequence length="222" mass="24914">MEDLEKNIKIDNKDALIVIDIQNDFMPGGALPVENGDLIVEDINHIANLFKELSGNVILTQDWHPSRHRSFASTYSEKKPGDEFQTDDGAIGPILWSDHCIQGTNGAKFHDKLNINLASAIIRKGRNPIVDSYSVFLENDKKTETGLAGYLKSIKIKRIFICGLALDYCCYFSAIDALEFGFEVFFLLDLTKGIDLPPGNISKSLENMRKKGIKFTHKESFK</sequence>
<organism evidence="9">
    <name type="scientific">marine sediment metagenome</name>
    <dbReference type="NCBI Taxonomy" id="412755"/>
    <lineage>
        <taxon>unclassified sequences</taxon>
        <taxon>metagenomes</taxon>
        <taxon>ecological metagenomes</taxon>
    </lineage>
</organism>
<evidence type="ECO:0000259" key="8">
    <source>
        <dbReference type="Pfam" id="PF00857"/>
    </source>
</evidence>
<feature type="domain" description="Isochorismatase-like" evidence="8">
    <location>
        <begin position="15"/>
        <end position="217"/>
    </location>
</feature>
<dbReference type="Pfam" id="PF00857">
    <property type="entry name" value="Isochorismatase"/>
    <property type="match status" value="1"/>
</dbReference>
<dbReference type="InterPro" id="IPR052347">
    <property type="entry name" value="Isochorismatase_Nicotinamidase"/>
</dbReference>
<evidence type="ECO:0000256" key="1">
    <source>
        <dbReference type="ARBA" id="ARBA00006336"/>
    </source>
</evidence>
<evidence type="ECO:0000256" key="5">
    <source>
        <dbReference type="ARBA" id="ARBA00037900"/>
    </source>
</evidence>
<keyword evidence="4" id="KW-0378">Hydrolase</keyword>
<dbReference type="Gene3D" id="3.40.50.850">
    <property type="entry name" value="Isochorismatase-like"/>
    <property type="match status" value="1"/>
</dbReference>
<evidence type="ECO:0000313" key="9">
    <source>
        <dbReference type="EMBL" id="KKM87505.1"/>
    </source>
</evidence>
<protein>
    <recommendedName>
        <fullName evidence="6">nicotinamidase</fullName>
        <ecNumber evidence="6">3.5.1.19</ecNumber>
    </recommendedName>
    <alternativeName>
        <fullName evidence="7">Nicotinamide deamidase</fullName>
    </alternativeName>
</protein>
<comment type="pathway">
    <text evidence="5">Cofactor biosynthesis; nicotinate biosynthesis; nicotinate from nicotinamide: step 1/1.</text>
</comment>
<evidence type="ECO:0000256" key="4">
    <source>
        <dbReference type="ARBA" id="ARBA00022801"/>
    </source>
</evidence>
<dbReference type="EMBL" id="LAZR01007092">
    <property type="protein sequence ID" value="KKM87505.1"/>
    <property type="molecule type" value="Genomic_DNA"/>
</dbReference>
<comment type="similarity">
    <text evidence="1">Belongs to the isochorismatase family.</text>
</comment>
<dbReference type="InterPro" id="IPR000868">
    <property type="entry name" value="Isochorismatase-like_dom"/>
</dbReference>
<accession>A0A0F9NFK6</accession>
<keyword evidence="3" id="KW-0479">Metal-binding</keyword>
<evidence type="ECO:0000256" key="7">
    <source>
        <dbReference type="ARBA" id="ARBA00043224"/>
    </source>
</evidence>
<reference evidence="9" key="1">
    <citation type="journal article" date="2015" name="Nature">
        <title>Complex archaea that bridge the gap between prokaryotes and eukaryotes.</title>
        <authorList>
            <person name="Spang A."/>
            <person name="Saw J.H."/>
            <person name="Jorgensen S.L."/>
            <person name="Zaremba-Niedzwiedzka K."/>
            <person name="Martijn J."/>
            <person name="Lind A.E."/>
            <person name="van Eijk R."/>
            <person name="Schleper C."/>
            <person name="Guy L."/>
            <person name="Ettema T.J."/>
        </authorList>
    </citation>
    <scope>NUCLEOTIDE SEQUENCE</scope>
</reference>
<evidence type="ECO:0000256" key="3">
    <source>
        <dbReference type="ARBA" id="ARBA00022723"/>
    </source>
</evidence>